<dbReference type="PANTHER" id="PTHR11070:SF2">
    <property type="entry name" value="ATP-DEPENDENT DNA HELICASE SRS2"/>
    <property type="match status" value="1"/>
</dbReference>
<keyword evidence="5" id="KW-0413">Isomerase</keyword>
<name>A0A5Y1YA10_SALDZ</name>
<dbReference type="InterPro" id="IPR027417">
    <property type="entry name" value="P-loop_NTPase"/>
</dbReference>
<keyword evidence="2 10" id="KW-0378">Hydrolase</keyword>
<evidence type="ECO:0000256" key="5">
    <source>
        <dbReference type="ARBA" id="ARBA00023235"/>
    </source>
</evidence>
<evidence type="ECO:0000256" key="4">
    <source>
        <dbReference type="ARBA" id="ARBA00022840"/>
    </source>
</evidence>
<dbReference type="Pfam" id="PF00580">
    <property type="entry name" value="UvrD-helicase"/>
    <property type="match status" value="1"/>
</dbReference>
<evidence type="ECO:0000256" key="7">
    <source>
        <dbReference type="ARBA" id="ARBA00034808"/>
    </source>
</evidence>
<evidence type="ECO:0000256" key="8">
    <source>
        <dbReference type="ARBA" id="ARBA00034923"/>
    </source>
</evidence>
<evidence type="ECO:0000256" key="3">
    <source>
        <dbReference type="ARBA" id="ARBA00022806"/>
    </source>
</evidence>
<dbReference type="InterPro" id="IPR014017">
    <property type="entry name" value="DNA_helicase_UvrD-like_C"/>
</dbReference>
<dbReference type="AlphaFoldDB" id="A0A5Y1YA10"/>
<dbReference type="InterPro" id="IPR000212">
    <property type="entry name" value="DNA_helicase_UvrD/REP"/>
</dbReference>
<dbReference type="GO" id="GO:0005524">
    <property type="term" value="F:ATP binding"/>
    <property type="evidence" value="ECO:0007669"/>
    <property type="project" value="UniProtKB-UniRule"/>
</dbReference>
<dbReference type="GO" id="GO:0000725">
    <property type="term" value="P:recombinational repair"/>
    <property type="evidence" value="ECO:0007669"/>
    <property type="project" value="TreeGrafter"/>
</dbReference>
<proteinExistence type="predicted"/>
<comment type="caution">
    <text evidence="12">The sequence shown here is derived from an EMBL/GenBank/DDBJ whole genome shotgun (WGS) entry which is preliminary data.</text>
</comment>
<evidence type="ECO:0000256" key="6">
    <source>
        <dbReference type="ARBA" id="ARBA00034617"/>
    </source>
</evidence>
<comment type="catalytic activity">
    <reaction evidence="6">
        <text>Couples ATP hydrolysis with the unwinding of duplex DNA by translocating in the 3'-5' direction.</text>
        <dbReference type="EC" id="5.6.2.4"/>
    </reaction>
</comment>
<keyword evidence="4 10" id="KW-0067">ATP-binding</keyword>
<evidence type="ECO:0000313" key="12">
    <source>
        <dbReference type="EMBL" id="ECC3914955.1"/>
    </source>
</evidence>
<organism evidence="12">
    <name type="scientific">Salmonella diarizonae</name>
    <dbReference type="NCBI Taxonomy" id="59204"/>
    <lineage>
        <taxon>Bacteria</taxon>
        <taxon>Pseudomonadati</taxon>
        <taxon>Pseudomonadota</taxon>
        <taxon>Gammaproteobacteria</taxon>
        <taxon>Enterobacterales</taxon>
        <taxon>Enterobacteriaceae</taxon>
        <taxon>Salmonella</taxon>
    </lineage>
</organism>
<dbReference type="Gene3D" id="1.10.486.10">
    <property type="entry name" value="PCRA, domain 4"/>
    <property type="match status" value="1"/>
</dbReference>
<protein>
    <recommendedName>
        <fullName evidence="7">DNA 3'-5' helicase</fullName>
        <ecNumber evidence="7">5.6.2.4</ecNumber>
    </recommendedName>
    <alternativeName>
        <fullName evidence="8">DNA 3'-5' helicase II</fullName>
    </alternativeName>
</protein>
<sequence>MPTIKDADWVLKDIQEVEDEAMKVIRNSTEHNLVLAGPGAGKTELLAQKACFLIETAKCRNKKIIALSFKKDAAKNLQERVNSRLESKYRHKFESTTFDAFCKSIVDRFKSSLPAFYCPSDDYEIFFPNNKDFIAEIKREAVGFEGLTSAELNKLKPSKFEENYLVVPYREETRHTVNGRIRYFVWTHLLKGKSRLSFKMINYLANRIIKKNVFLSNAINSTYEYAFIDEFQDTTSKQYEIFKNIFFGKSIKITAVGDTKQRIMGWAGALPNAFDVFKKDFEVGDHNELVSNRRSLKNLISYQRLMESFMNKTENKTEIIFYKGEGLARLMQFEEVDQEASYIASLIKKWIDEGIEQRDICILSKSVAGQYSQKTISELDMSGVKCRIENEYQELLNEAIVQLVLQLLMFVCNRKSIEGWASTMDLLCNIRGVSRKGDVTRLERELSNFIKANKEIRSDVVDYLKGLLSIFGISELKSYFPQYMNGNGLEHNINTLSKYLEELDIKNNMSNAIDMLNGIKTVPFMTIHKSKGLEFRKVVIVGLEPDAYFGDEEGQIENQKTVFVGFSRAIDEVFMTRCKLRMDNFGNMSRQDFNRIPLITDMLTYCGIEAEDYQG</sequence>
<dbReference type="Pfam" id="PF13361">
    <property type="entry name" value="UvrD_C"/>
    <property type="match status" value="2"/>
</dbReference>
<reference evidence="12" key="1">
    <citation type="submission" date="2018-08" db="EMBL/GenBank/DDBJ databases">
        <authorList>
            <person name="Ashton P.M."/>
            <person name="Dallman T."/>
            <person name="Nair S."/>
            <person name="De Pinna E."/>
            <person name="Peters T."/>
            <person name="Grant K."/>
        </authorList>
    </citation>
    <scope>NUCLEOTIDE SEQUENCE [LARGE SCALE GENOMIC DNA]</scope>
    <source>
        <strain evidence="12">294779</strain>
    </source>
</reference>
<feature type="domain" description="UvrD-like helicase ATP-binding" evidence="11">
    <location>
        <begin position="15"/>
        <end position="296"/>
    </location>
</feature>
<comment type="catalytic activity">
    <reaction evidence="9">
        <text>ATP + H2O = ADP + phosphate + H(+)</text>
        <dbReference type="Rhea" id="RHEA:13065"/>
        <dbReference type="ChEBI" id="CHEBI:15377"/>
        <dbReference type="ChEBI" id="CHEBI:15378"/>
        <dbReference type="ChEBI" id="CHEBI:30616"/>
        <dbReference type="ChEBI" id="CHEBI:43474"/>
        <dbReference type="ChEBI" id="CHEBI:456216"/>
        <dbReference type="EC" id="5.6.2.4"/>
    </reaction>
</comment>
<evidence type="ECO:0000256" key="1">
    <source>
        <dbReference type="ARBA" id="ARBA00022741"/>
    </source>
</evidence>
<accession>A0A5Y1YA10</accession>
<gene>
    <name evidence="12" type="ORF">CTQ69_13265</name>
</gene>
<dbReference type="GO" id="GO:0043138">
    <property type="term" value="F:3'-5' DNA helicase activity"/>
    <property type="evidence" value="ECO:0007669"/>
    <property type="project" value="UniProtKB-EC"/>
</dbReference>
<evidence type="ECO:0000259" key="11">
    <source>
        <dbReference type="PROSITE" id="PS51198"/>
    </source>
</evidence>
<dbReference type="EC" id="5.6.2.4" evidence="7"/>
<evidence type="ECO:0000256" key="2">
    <source>
        <dbReference type="ARBA" id="ARBA00022801"/>
    </source>
</evidence>
<dbReference type="EMBL" id="AAIBIC010000015">
    <property type="protein sequence ID" value="ECC3914955.1"/>
    <property type="molecule type" value="Genomic_DNA"/>
</dbReference>
<evidence type="ECO:0000256" key="9">
    <source>
        <dbReference type="ARBA" id="ARBA00048988"/>
    </source>
</evidence>
<dbReference type="PANTHER" id="PTHR11070">
    <property type="entry name" value="UVRD / RECB / PCRA DNA HELICASE FAMILY MEMBER"/>
    <property type="match status" value="1"/>
</dbReference>
<evidence type="ECO:0000256" key="10">
    <source>
        <dbReference type="PROSITE-ProRule" id="PRU00560"/>
    </source>
</evidence>
<dbReference type="PROSITE" id="PS51198">
    <property type="entry name" value="UVRD_HELICASE_ATP_BIND"/>
    <property type="match status" value="1"/>
</dbReference>
<dbReference type="GO" id="GO:0003677">
    <property type="term" value="F:DNA binding"/>
    <property type="evidence" value="ECO:0007669"/>
    <property type="project" value="InterPro"/>
</dbReference>
<dbReference type="Proteomes" id="UP000839735">
    <property type="component" value="Unassembled WGS sequence"/>
</dbReference>
<dbReference type="CDD" id="cd17932">
    <property type="entry name" value="DEXQc_UvrD"/>
    <property type="match status" value="1"/>
</dbReference>
<feature type="binding site" evidence="10">
    <location>
        <begin position="36"/>
        <end position="43"/>
    </location>
    <ligand>
        <name>ATP</name>
        <dbReference type="ChEBI" id="CHEBI:30616"/>
    </ligand>
</feature>
<keyword evidence="1 10" id="KW-0547">Nucleotide-binding</keyword>
<dbReference type="SUPFAM" id="SSF52540">
    <property type="entry name" value="P-loop containing nucleoside triphosphate hydrolases"/>
    <property type="match status" value="1"/>
</dbReference>
<keyword evidence="3 10" id="KW-0347">Helicase</keyword>
<dbReference type="GO" id="GO:0016887">
    <property type="term" value="F:ATP hydrolysis activity"/>
    <property type="evidence" value="ECO:0007669"/>
    <property type="project" value="RHEA"/>
</dbReference>
<dbReference type="Gene3D" id="3.40.50.300">
    <property type="entry name" value="P-loop containing nucleotide triphosphate hydrolases"/>
    <property type="match status" value="3"/>
</dbReference>
<dbReference type="InterPro" id="IPR014016">
    <property type="entry name" value="UvrD-like_ATP-bd"/>
</dbReference>